<dbReference type="InterPro" id="IPR008271">
    <property type="entry name" value="Ser/Thr_kinase_AS"/>
</dbReference>
<keyword evidence="7" id="KW-0732">Signal</keyword>
<dbReference type="PANTHER" id="PTHR48006:SF62">
    <property type="entry name" value="LEUCINE-RICH REPEAT TRANSMEMBRANE PROTEIN KINASE"/>
    <property type="match status" value="1"/>
</dbReference>
<dbReference type="FunFam" id="3.30.200.20:FF:000140">
    <property type="entry name" value="Leucine-rich repeat receptor-like protein kinase"/>
    <property type="match status" value="1"/>
</dbReference>
<gene>
    <name evidence="21" type="ORF">LIER_19631</name>
</gene>
<name>A0AAV3QK04_LITER</name>
<evidence type="ECO:0000256" key="10">
    <source>
        <dbReference type="ARBA" id="ARBA00022777"/>
    </source>
</evidence>
<evidence type="ECO:0000256" key="19">
    <source>
        <dbReference type="RuleBase" id="RU000304"/>
    </source>
</evidence>
<dbReference type="Proteomes" id="UP001454036">
    <property type="component" value="Unassembled WGS sequence"/>
</dbReference>
<keyword evidence="9 18" id="KW-0547">Nucleotide-binding</keyword>
<proteinExistence type="inferred from homology"/>
<dbReference type="FunFam" id="1.10.510.10:FF:000044">
    <property type="entry name" value="Putative LRR receptor-like serine/threonine-protein kinase"/>
    <property type="match status" value="1"/>
</dbReference>
<evidence type="ECO:0000259" key="20">
    <source>
        <dbReference type="PROSITE" id="PS50011"/>
    </source>
</evidence>
<dbReference type="SUPFAM" id="SSF56112">
    <property type="entry name" value="Protein kinase-like (PK-like)"/>
    <property type="match status" value="1"/>
</dbReference>
<dbReference type="Pfam" id="PF11721">
    <property type="entry name" value="Malectin"/>
    <property type="match status" value="1"/>
</dbReference>
<evidence type="ECO:0000256" key="17">
    <source>
        <dbReference type="ARBA" id="ARBA00048679"/>
    </source>
</evidence>
<evidence type="ECO:0000256" key="7">
    <source>
        <dbReference type="ARBA" id="ARBA00022729"/>
    </source>
</evidence>
<dbReference type="EMBL" id="BAABME010004874">
    <property type="protein sequence ID" value="GAA0163860.1"/>
    <property type="molecule type" value="Genomic_DNA"/>
</dbReference>
<dbReference type="GO" id="GO:0005886">
    <property type="term" value="C:plasma membrane"/>
    <property type="evidence" value="ECO:0007669"/>
    <property type="project" value="TreeGrafter"/>
</dbReference>
<evidence type="ECO:0000256" key="4">
    <source>
        <dbReference type="ARBA" id="ARBA00022553"/>
    </source>
</evidence>
<dbReference type="PANTHER" id="PTHR48006">
    <property type="entry name" value="LEUCINE-RICH REPEAT-CONTAINING PROTEIN DDB_G0281931-RELATED"/>
    <property type="match status" value="1"/>
</dbReference>
<evidence type="ECO:0000313" key="22">
    <source>
        <dbReference type="Proteomes" id="UP001454036"/>
    </source>
</evidence>
<keyword evidence="12" id="KW-1133">Transmembrane helix</keyword>
<evidence type="ECO:0000256" key="14">
    <source>
        <dbReference type="ARBA" id="ARBA00023170"/>
    </source>
</evidence>
<reference evidence="21 22" key="1">
    <citation type="submission" date="2024-01" db="EMBL/GenBank/DDBJ databases">
        <title>The complete chloroplast genome sequence of Lithospermum erythrorhizon: insights into the phylogenetic relationship among Boraginaceae species and the maternal lineages of purple gromwells.</title>
        <authorList>
            <person name="Okada T."/>
            <person name="Watanabe K."/>
        </authorList>
    </citation>
    <scope>NUCLEOTIDE SEQUENCE [LARGE SCALE GENOMIC DNA]</scope>
</reference>
<comment type="catalytic activity">
    <reaction evidence="17">
        <text>L-seryl-[protein] + ATP = O-phospho-L-seryl-[protein] + ADP + H(+)</text>
        <dbReference type="Rhea" id="RHEA:17989"/>
        <dbReference type="Rhea" id="RHEA-COMP:9863"/>
        <dbReference type="Rhea" id="RHEA-COMP:11604"/>
        <dbReference type="ChEBI" id="CHEBI:15378"/>
        <dbReference type="ChEBI" id="CHEBI:29999"/>
        <dbReference type="ChEBI" id="CHEBI:30616"/>
        <dbReference type="ChEBI" id="CHEBI:83421"/>
        <dbReference type="ChEBI" id="CHEBI:456216"/>
        <dbReference type="EC" id="2.7.11.1"/>
    </reaction>
</comment>
<keyword evidence="13" id="KW-0472">Membrane</keyword>
<dbReference type="InterPro" id="IPR021720">
    <property type="entry name" value="Malectin_dom"/>
</dbReference>
<comment type="catalytic activity">
    <reaction evidence="16">
        <text>L-threonyl-[protein] + ATP = O-phospho-L-threonyl-[protein] + ADP + H(+)</text>
        <dbReference type="Rhea" id="RHEA:46608"/>
        <dbReference type="Rhea" id="RHEA-COMP:11060"/>
        <dbReference type="Rhea" id="RHEA-COMP:11605"/>
        <dbReference type="ChEBI" id="CHEBI:15378"/>
        <dbReference type="ChEBI" id="CHEBI:30013"/>
        <dbReference type="ChEBI" id="CHEBI:30616"/>
        <dbReference type="ChEBI" id="CHEBI:61977"/>
        <dbReference type="ChEBI" id="CHEBI:456216"/>
        <dbReference type="EC" id="2.7.11.1"/>
    </reaction>
</comment>
<dbReference type="Gene3D" id="2.60.120.430">
    <property type="entry name" value="Galactose-binding lectin"/>
    <property type="match status" value="1"/>
</dbReference>
<sequence length="439" mass="49094">MLHFSTNWLQGRLVLRDFDIREEAGGVSFRAVQKTFQLQVFENFMEIHFFWAGKGTCCIPSHGIYGPTISAISVAPNFEPTVKKEKTNEDKEFLGMDARPYTFTYAELRSATNDFNCDNKLGEGGFGSVYKGTLSDERIVAVKKLSVSSSQGKSQFVAEIAAISAVQHRNLVKLYGCCIDGDNRLLVYEYLENRSLDKALFGKTGVYLDWPTRFDVCLGVARGLAYLHEDSRVKIVHRDVKTSNILLDSELNPKLSDFGLAKLYDEKMTHISTHVAGTFGYLAPEYAMRGHLTEKADVFSFGVVALEMVRGRANCDSNLGEEEKFLLEWTWNLHESNQQIELVDKDLQEFDEVEVKRVIGVALMCTQTSLGLRPSMSRVVAMLSGDVELATVMSKPGYLTGWSFNDTSKAVCNVDSKIDASISGSTDPYTPQEYRSRAN</sequence>
<dbReference type="InterPro" id="IPR011009">
    <property type="entry name" value="Kinase-like_dom_sf"/>
</dbReference>
<evidence type="ECO:0000256" key="6">
    <source>
        <dbReference type="ARBA" id="ARBA00022692"/>
    </source>
</evidence>
<dbReference type="Pfam" id="PF00069">
    <property type="entry name" value="Pkinase"/>
    <property type="match status" value="1"/>
</dbReference>
<evidence type="ECO:0000256" key="16">
    <source>
        <dbReference type="ARBA" id="ARBA00047899"/>
    </source>
</evidence>
<organism evidence="21 22">
    <name type="scientific">Lithospermum erythrorhizon</name>
    <name type="common">Purple gromwell</name>
    <name type="synonym">Lithospermum officinale var. erythrorhizon</name>
    <dbReference type="NCBI Taxonomy" id="34254"/>
    <lineage>
        <taxon>Eukaryota</taxon>
        <taxon>Viridiplantae</taxon>
        <taxon>Streptophyta</taxon>
        <taxon>Embryophyta</taxon>
        <taxon>Tracheophyta</taxon>
        <taxon>Spermatophyta</taxon>
        <taxon>Magnoliopsida</taxon>
        <taxon>eudicotyledons</taxon>
        <taxon>Gunneridae</taxon>
        <taxon>Pentapetalae</taxon>
        <taxon>asterids</taxon>
        <taxon>lamiids</taxon>
        <taxon>Boraginales</taxon>
        <taxon>Boraginaceae</taxon>
        <taxon>Boraginoideae</taxon>
        <taxon>Lithospermeae</taxon>
        <taxon>Lithospermum</taxon>
    </lineage>
</organism>
<dbReference type="PROSITE" id="PS00108">
    <property type="entry name" value="PROTEIN_KINASE_ST"/>
    <property type="match status" value="1"/>
</dbReference>
<evidence type="ECO:0000313" key="21">
    <source>
        <dbReference type="EMBL" id="GAA0163860.1"/>
    </source>
</evidence>
<evidence type="ECO:0000256" key="1">
    <source>
        <dbReference type="ARBA" id="ARBA00004479"/>
    </source>
</evidence>
<keyword evidence="6" id="KW-0812">Transmembrane</keyword>
<dbReference type="GO" id="GO:0005524">
    <property type="term" value="F:ATP binding"/>
    <property type="evidence" value="ECO:0007669"/>
    <property type="project" value="UniProtKB-UniRule"/>
</dbReference>
<dbReference type="GO" id="GO:0004674">
    <property type="term" value="F:protein serine/threonine kinase activity"/>
    <property type="evidence" value="ECO:0007669"/>
    <property type="project" value="UniProtKB-KW"/>
</dbReference>
<evidence type="ECO:0000256" key="5">
    <source>
        <dbReference type="ARBA" id="ARBA00022679"/>
    </source>
</evidence>
<evidence type="ECO:0000256" key="12">
    <source>
        <dbReference type="ARBA" id="ARBA00022989"/>
    </source>
</evidence>
<evidence type="ECO:0000256" key="2">
    <source>
        <dbReference type="ARBA" id="ARBA00012513"/>
    </source>
</evidence>
<keyword evidence="4" id="KW-0597">Phosphoprotein</keyword>
<dbReference type="Gene3D" id="3.30.200.20">
    <property type="entry name" value="Phosphorylase Kinase, domain 1"/>
    <property type="match status" value="1"/>
</dbReference>
<protein>
    <recommendedName>
        <fullName evidence="2">non-specific serine/threonine protein kinase</fullName>
        <ecNumber evidence="2">2.7.11.1</ecNumber>
    </recommendedName>
</protein>
<dbReference type="PROSITE" id="PS50011">
    <property type="entry name" value="PROTEIN_KINASE_DOM"/>
    <property type="match status" value="1"/>
</dbReference>
<keyword evidence="15" id="KW-0325">Glycoprotein</keyword>
<dbReference type="CDD" id="cd14066">
    <property type="entry name" value="STKc_IRAK"/>
    <property type="match status" value="1"/>
</dbReference>
<comment type="subcellular location">
    <subcellularLocation>
        <location evidence="1">Membrane</location>
        <topology evidence="1">Single-pass type I membrane protein</topology>
    </subcellularLocation>
</comment>
<keyword evidence="11 18" id="KW-0067">ATP-binding</keyword>
<keyword evidence="3 19" id="KW-0723">Serine/threonine-protein kinase</keyword>
<keyword evidence="5" id="KW-0808">Transferase</keyword>
<dbReference type="AlphaFoldDB" id="A0AAV3QK04"/>
<evidence type="ECO:0000256" key="18">
    <source>
        <dbReference type="PROSITE-ProRule" id="PRU10141"/>
    </source>
</evidence>
<evidence type="ECO:0000256" key="13">
    <source>
        <dbReference type="ARBA" id="ARBA00023136"/>
    </source>
</evidence>
<evidence type="ECO:0000256" key="8">
    <source>
        <dbReference type="ARBA" id="ARBA00022737"/>
    </source>
</evidence>
<comment type="similarity">
    <text evidence="19">Belongs to the protein kinase superfamily.</text>
</comment>
<accession>A0AAV3QK04</accession>
<dbReference type="PROSITE" id="PS00107">
    <property type="entry name" value="PROTEIN_KINASE_ATP"/>
    <property type="match status" value="1"/>
</dbReference>
<dbReference type="InterPro" id="IPR000719">
    <property type="entry name" value="Prot_kinase_dom"/>
</dbReference>
<dbReference type="Gene3D" id="1.10.510.10">
    <property type="entry name" value="Transferase(Phosphotransferase) domain 1"/>
    <property type="match status" value="1"/>
</dbReference>
<keyword evidence="10" id="KW-0418">Kinase</keyword>
<dbReference type="InterPro" id="IPR051824">
    <property type="entry name" value="LRR_Rcpt-Like_S/T_Kinase"/>
</dbReference>
<dbReference type="EC" id="2.7.11.1" evidence="2"/>
<dbReference type="InterPro" id="IPR017441">
    <property type="entry name" value="Protein_kinase_ATP_BS"/>
</dbReference>
<evidence type="ECO:0000256" key="15">
    <source>
        <dbReference type="ARBA" id="ARBA00023180"/>
    </source>
</evidence>
<keyword evidence="14" id="KW-0675">Receptor</keyword>
<evidence type="ECO:0000256" key="11">
    <source>
        <dbReference type="ARBA" id="ARBA00022840"/>
    </source>
</evidence>
<evidence type="ECO:0000256" key="3">
    <source>
        <dbReference type="ARBA" id="ARBA00022527"/>
    </source>
</evidence>
<feature type="binding site" evidence="18">
    <location>
        <position position="144"/>
    </location>
    <ligand>
        <name>ATP</name>
        <dbReference type="ChEBI" id="CHEBI:30616"/>
    </ligand>
</feature>
<keyword evidence="22" id="KW-1185">Reference proteome</keyword>
<evidence type="ECO:0000256" key="9">
    <source>
        <dbReference type="ARBA" id="ARBA00022741"/>
    </source>
</evidence>
<dbReference type="SMART" id="SM00220">
    <property type="entry name" value="S_TKc"/>
    <property type="match status" value="1"/>
</dbReference>
<keyword evidence="8" id="KW-0677">Repeat</keyword>
<feature type="domain" description="Protein kinase" evidence="20">
    <location>
        <begin position="115"/>
        <end position="389"/>
    </location>
</feature>
<comment type="caution">
    <text evidence="21">The sequence shown here is derived from an EMBL/GenBank/DDBJ whole genome shotgun (WGS) entry which is preliminary data.</text>
</comment>